<accession>A0AAU9F0K8</accession>
<evidence type="ECO:0000313" key="3">
    <source>
        <dbReference type="Proteomes" id="UP001500889"/>
    </source>
</evidence>
<reference evidence="2 3" key="1">
    <citation type="submission" date="2024-02" db="EMBL/GenBank/DDBJ databases">
        <title>A chromosome-level genome assembly of Drosophila madeirensis, a fruit fly species endemic to Madeira island.</title>
        <authorList>
            <person name="Tomihara K."/>
            <person name="Llopart A."/>
            <person name="Yamamoto D."/>
        </authorList>
    </citation>
    <scope>NUCLEOTIDE SEQUENCE [LARGE SCALE GENOMIC DNA]</scope>
    <source>
        <strain evidence="2 3">RF1</strain>
    </source>
</reference>
<dbReference type="InterPro" id="IPR015897">
    <property type="entry name" value="CHK_kinase-like"/>
</dbReference>
<name>A0AAU9F0K8_DROMD</name>
<organism evidence="2 3">
    <name type="scientific">Drosophila madeirensis</name>
    <name type="common">Fruit fly</name>
    <dbReference type="NCBI Taxonomy" id="30013"/>
    <lineage>
        <taxon>Eukaryota</taxon>
        <taxon>Metazoa</taxon>
        <taxon>Ecdysozoa</taxon>
        <taxon>Arthropoda</taxon>
        <taxon>Hexapoda</taxon>
        <taxon>Insecta</taxon>
        <taxon>Pterygota</taxon>
        <taxon>Neoptera</taxon>
        <taxon>Endopterygota</taxon>
        <taxon>Diptera</taxon>
        <taxon>Brachycera</taxon>
        <taxon>Muscomorpha</taxon>
        <taxon>Ephydroidea</taxon>
        <taxon>Drosophilidae</taxon>
        <taxon>Drosophila</taxon>
        <taxon>Sophophora</taxon>
    </lineage>
</organism>
<dbReference type="SUPFAM" id="SSF56112">
    <property type="entry name" value="Protein kinase-like (PK-like)"/>
    <property type="match status" value="1"/>
</dbReference>
<feature type="domain" description="CHK kinase-like" evidence="1">
    <location>
        <begin position="144"/>
        <end position="337"/>
    </location>
</feature>
<dbReference type="SMART" id="SM00587">
    <property type="entry name" value="CHK"/>
    <property type="match status" value="1"/>
</dbReference>
<gene>
    <name evidence="2" type="ORF">DMAD_08430</name>
</gene>
<dbReference type="Gene3D" id="3.90.1200.10">
    <property type="match status" value="1"/>
</dbReference>
<evidence type="ECO:0000259" key="1">
    <source>
        <dbReference type="SMART" id="SM00587"/>
    </source>
</evidence>
<evidence type="ECO:0000313" key="2">
    <source>
        <dbReference type="EMBL" id="BFF89751.1"/>
    </source>
</evidence>
<dbReference type="AlphaFoldDB" id="A0AAU9F0K8"/>
<protein>
    <recommendedName>
        <fullName evidence="1">CHK kinase-like domain-containing protein</fullName>
    </recommendedName>
</protein>
<dbReference type="InterPro" id="IPR011009">
    <property type="entry name" value="Kinase-like_dom_sf"/>
</dbReference>
<sequence>MSPNISSEKSVNPNEHLTIPKWVNEDYFLPILEKDVNGFDKIVSFTPIAATAPGENYTSVMIRVLIDVLLKDGSTQELSYILKTMLESSEGADAINAMGLFPKEKQMYEVHIPQFVQLYKEAGLDIELAPKCLLVDHTAEAISLVFEDLSRQKFVNCDRLRGFDMEHMRCVLRKLAELHAASVVVHDRYGPYDELYNKSMYSEESRPLFEKMGEMRQAQYISAMRQWGLDDAEKYIQKFWTGSEFFDLALQVNVVDDSDFSVLNHGDCWSNNIMFNYKDNGEVDRTIFVDLQIGKWGSPAQDLWYLICTSASLDIKVKEFDHFIQIYHERLAECLKLLNYSKKIPSLRDLHIMMLKYGFWGPLTSNTVMTATLMPSDKNSNVNTMMDPGPKGDAMRIKTFSNIYYVEAMRLLLPFFEVKGLLKD</sequence>
<dbReference type="EMBL" id="AP029263">
    <property type="protein sequence ID" value="BFF89751.1"/>
    <property type="molecule type" value="Genomic_DNA"/>
</dbReference>
<dbReference type="Pfam" id="PF02958">
    <property type="entry name" value="EcKL"/>
    <property type="match status" value="1"/>
</dbReference>
<proteinExistence type="predicted"/>
<dbReference type="Proteomes" id="UP001500889">
    <property type="component" value="Chromosome O"/>
</dbReference>
<dbReference type="InterPro" id="IPR004119">
    <property type="entry name" value="EcKL"/>
</dbReference>
<keyword evidence="3" id="KW-1185">Reference proteome</keyword>
<dbReference type="PANTHER" id="PTHR11012:SF6">
    <property type="entry name" value="CHK DOMAIN OV1-RELATED"/>
    <property type="match status" value="1"/>
</dbReference>
<dbReference type="PANTHER" id="PTHR11012">
    <property type="entry name" value="PROTEIN KINASE-LIKE DOMAIN-CONTAINING"/>
    <property type="match status" value="1"/>
</dbReference>